<name>A0ABS8DYU7_9ACTN</name>
<keyword evidence="2" id="KW-1185">Reference proteome</keyword>
<evidence type="ECO:0000313" key="2">
    <source>
        <dbReference type="Proteomes" id="UP001520654"/>
    </source>
</evidence>
<accession>A0ABS8DYU7</accession>
<protein>
    <submittedName>
        <fullName evidence="1">Uncharacterized protein</fullName>
    </submittedName>
</protein>
<dbReference type="EMBL" id="JAINUL010000001">
    <property type="protein sequence ID" value="MCC0093594.1"/>
    <property type="molecule type" value="Genomic_DNA"/>
</dbReference>
<gene>
    <name evidence="1" type="ORF">K7B10_02055</name>
</gene>
<evidence type="ECO:0000313" key="1">
    <source>
        <dbReference type="EMBL" id="MCC0093594.1"/>
    </source>
</evidence>
<dbReference type="Gene3D" id="3.60.15.10">
    <property type="entry name" value="Ribonuclease Z/Hydroxyacylglutathione hydrolase-like"/>
    <property type="match status" value="1"/>
</dbReference>
<proteinExistence type="predicted"/>
<dbReference type="InterPro" id="IPR036866">
    <property type="entry name" value="RibonucZ/Hydroxyglut_hydro"/>
</dbReference>
<reference evidence="1 2" key="1">
    <citation type="submission" date="2021-08" db="EMBL/GenBank/DDBJ databases">
        <title>Genomic Architecture of Streptomyces flavotricini NGL1 and Streptomyces erythrochromogenes HMS4 With Differential Plant Beneficial attributes and laccase production capabilities.</title>
        <authorList>
            <person name="Salwan R."/>
            <person name="Kaur R."/>
            <person name="Sharma V."/>
        </authorList>
    </citation>
    <scope>NUCLEOTIDE SEQUENCE [LARGE SCALE GENOMIC DNA]</scope>
    <source>
        <strain evidence="1 2">NGL1</strain>
    </source>
</reference>
<organism evidence="1 2">
    <name type="scientific">Streptomyces flavotricini</name>
    <dbReference type="NCBI Taxonomy" id="66888"/>
    <lineage>
        <taxon>Bacteria</taxon>
        <taxon>Bacillati</taxon>
        <taxon>Actinomycetota</taxon>
        <taxon>Actinomycetes</taxon>
        <taxon>Kitasatosporales</taxon>
        <taxon>Streptomycetaceae</taxon>
        <taxon>Streptomyces</taxon>
    </lineage>
</organism>
<sequence>MATWRIGSTTIRKVLEWDHWAGEADVDLRDTMRPLIDRGLVDFVATDHHVCDGVRLEAAPGHTPSPAGIRRAVRDTGTLVIGTHFPAPTAGLLRRGGDGAVRFFADGLR</sequence>
<dbReference type="Proteomes" id="UP001520654">
    <property type="component" value="Unassembled WGS sequence"/>
</dbReference>
<comment type="caution">
    <text evidence="1">The sequence shown here is derived from an EMBL/GenBank/DDBJ whole genome shotgun (WGS) entry which is preliminary data.</text>
</comment>